<dbReference type="AlphaFoldDB" id="A0A0F2DV94"/>
<evidence type="ECO:0000313" key="4">
    <source>
        <dbReference type="Proteomes" id="UP000033489"/>
    </source>
</evidence>
<evidence type="ECO:0000259" key="1">
    <source>
        <dbReference type="Pfam" id="PF06054"/>
    </source>
</evidence>
<evidence type="ECO:0000259" key="2">
    <source>
        <dbReference type="Pfam" id="PF25164"/>
    </source>
</evidence>
<dbReference type="InterPro" id="IPR021176">
    <property type="entry name" value="Competence-induced_CoiA"/>
</dbReference>
<dbReference type="Proteomes" id="UP000033489">
    <property type="component" value="Unassembled WGS sequence"/>
</dbReference>
<feature type="domain" description="Competence protein CoiA-like N-terminal" evidence="2">
    <location>
        <begin position="19"/>
        <end position="56"/>
    </location>
</feature>
<dbReference type="InterPro" id="IPR057253">
    <property type="entry name" value="CoiA-like_N"/>
</dbReference>
<dbReference type="Pfam" id="PF25164">
    <property type="entry name" value="CoiA_N"/>
    <property type="match status" value="1"/>
</dbReference>
<proteinExistence type="predicted"/>
<dbReference type="PIRSF" id="PIRSF007487">
    <property type="entry name" value="Competence-induced_CoiA_bac"/>
    <property type="match status" value="1"/>
</dbReference>
<protein>
    <submittedName>
        <fullName evidence="3">Competence protein CoiA</fullName>
    </submittedName>
</protein>
<accession>A0A0F2DV94</accession>
<sequence length="318" mass="38667">MFLARDKNGHLISALGDEVKKQTYYCPACGARVRLRKGKNVRTHFAHESLKKCDFFHENEGPEHLENKEQLFYWAKKNDEVETEYPIPELKQIADIFINKQLALEVQCSPISCELLRERSNGYRSLGIQVLWLLGEKLWLNERLTQLQRDFLYFSNNMGFHIWELDHKRRVLRLKYLLHQDLKGKLHYQVKEFSYGKGNLLEILRTPYQQRSLISFSVEQDRNICYYIQKQLYYQNPYWMKQQAQAYLRGENLLNRKKQDWYPQVRPIEKGYFCQIKQDIHDYYRNFQAYYEKNSQNKQQKLYPPVFYHRYFLKNMVK</sequence>
<organism evidence="3 4">
    <name type="scientific">Streptococcus infantis</name>
    <dbReference type="NCBI Taxonomy" id="68892"/>
    <lineage>
        <taxon>Bacteria</taxon>
        <taxon>Bacillati</taxon>
        <taxon>Bacillota</taxon>
        <taxon>Bacilli</taxon>
        <taxon>Lactobacillales</taxon>
        <taxon>Streptococcaceae</taxon>
        <taxon>Streptococcus</taxon>
    </lineage>
</organism>
<comment type="caution">
    <text evidence="3">The sequence shown here is derived from an EMBL/GenBank/DDBJ whole genome shotgun (WGS) entry which is preliminary data.</text>
</comment>
<dbReference type="InterPro" id="IPR010330">
    <property type="entry name" value="CoiA_nuc"/>
</dbReference>
<dbReference type="EMBL" id="JYGT01000010">
    <property type="protein sequence ID" value="KJQ74094.1"/>
    <property type="molecule type" value="Genomic_DNA"/>
</dbReference>
<name>A0A0F2DV94_9STRE</name>
<reference evidence="3 4" key="1">
    <citation type="submission" date="2015-02" db="EMBL/GenBank/DDBJ databases">
        <title>Evolution of amylase-binding proteins of oral streptococcal species.</title>
        <authorList>
            <person name="Haase E.M."/>
        </authorList>
    </citation>
    <scope>NUCLEOTIDE SEQUENCE [LARGE SCALE GENOMIC DNA]</scope>
    <source>
        <strain evidence="3 4">UC921A</strain>
    </source>
</reference>
<evidence type="ECO:0000313" key="3">
    <source>
        <dbReference type="EMBL" id="KJQ74094.1"/>
    </source>
</evidence>
<dbReference type="PATRIC" id="fig|28037.216.peg.1583"/>
<feature type="domain" description="Competence protein CoiA nuclease-like" evidence="1">
    <location>
        <begin position="60"/>
        <end position="197"/>
    </location>
</feature>
<dbReference type="Pfam" id="PF06054">
    <property type="entry name" value="CoiA_nuc"/>
    <property type="match status" value="1"/>
</dbReference>
<gene>
    <name evidence="3" type="primary">coiA</name>
    <name evidence="3" type="ORF">TZ94_01615</name>
</gene>
<dbReference type="RefSeq" id="WP_045615852.1">
    <property type="nucleotide sequence ID" value="NZ_JYGT01000010.1"/>
</dbReference>
<dbReference type="OrthoDB" id="3784230at2"/>